<dbReference type="Proteomes" id="UP000821866">
    <property type="component" value="Unassembled WGS sequence"/>
</dbReference>
<protein>
    <recommendedName>
        <fullName evidence="4">CCHC-type domain-containing protein</fullName>
    </recommendedName>
</protein>
<feature type="region of interest" description="Disordered" evidence="1">
    <location>
        <begin position="99"/>
        <end position="135"/>
    </location>
</feature>
<name>A0A9J6CX30_RHIMP</name>
<proteinExistence type="predicted"/>
<dbReference type="EMBL" id="JABSTU010005301">
    <property type="protein sequence ID" value="KAH7946491.1"/>
    <property type="molecule type" value="Genomic_DNA"/>
</dbReference>
<comment type="caution">
    <text evidence="2">The sequence shown here is derived from an EMBL/GenBank/DDBJ whole genome shotgun (WGS) entry which is preliminary data.</text>
</comment>
<gene>
    <name evidence="2" type="ORF">HPB51_028527</name>
</gene>
<organism evidence="2 3">
    <name type="scientific">Rhipicephalus microplus</name>
    <name type="common">Cattle tick</name>
    <name type="synonym">Boophilus microplus</name>
    <dbReference type="NCBI Taxonomy" id="6941"/>
    <lineage>
        <taxon>Eukaryota</taxon>
        <taxon>Metazoa</taxon>
        <taxon>Ecdysozoa</taxon>
        <taxon>Arthropoda</taxon>
        <taxon>Chelicerata</taxon>
        <taxon>Arachnida</taxon>
        <taxon>Acari</taxon>
        <taxon>Parasitiformes</taxon>
        <taxon>Ixodida</taxon>
        <taxon>Ixodoidea</taxon>
        <taxon>Ixodidae</taxon>
        <taxon>Rhipicephalinae</taxon>
        <taxon>Rhipicephalus</taxon>
        <taxon>Boophilus</taxon>
    </lineage>
</organism>
<evidence type="ECO:0008006" key="4">
    <source>
        <dbReference type="Google" id="ProtNLM"/>
    </source>
</evidence>
<dbReference type="AlphaFoldDB" id="A0A9J6CX30"/>
<evidence type="ECO:0000313" key="2">
    <source>
        <dbReference type="EMBL" id="KAH7946491.1"/>
    </source>
</evidence>
<sequence>MLGTSVVGVQKLGNSNAVVLPFEGRTVPYNIFYRGGAIFVRHYRKTTPVCMQCGTVGHRTNVCANPNIVRCSTCGAMIPEAGNKCRSGAVCVAVRTSRDPSNVRGSTDLSSTANEDETWLKTPTSPTSKSHRTSIHIEVQRPHHAERTKKRDHSMHPGRILKREWPTTATRQNMAVIQLSRIAHQAKKTTTTPRGAGPT</sequence>
<reference evidence="2" key="1">
    <citation type="journal article" date="2020" name="Cell">
        <title>Large-Scale Comparative Analyses of Tick Genomes Elucidate Their Genetic Diversity and Vector Capacities.</title>
        <authorList>
            <consortium name="Tick Genome and Microbiome Consortium (TIGMIC)"/>
            <person name="Jia N."/>
            <person name="Wang J."/>
            <person name="Shi W."/>
            <person name="Du L."/>
            <person name="Sun Y."/>
            <person name="Zhan W."/>
            <person name="Jiang J.F."/>
            <person name="Wang Q."/>
            <person name="Zhang B."/>
            <person name="Ji P."/>
            <person name="Bell-Sakyi L."/>
            <person name="Cui X.M."/>
            <person name="Yuan T.T."/>
            <person name="Jiang B.G."/>
            <person name="Yang W.F."/>
            <person name="Lam T.T."/>
            <person name="Chang Q.C."/>
            <person name="Ding S.J."/>
            <person name="Wang X.J."/>
            <person name="Zhu J.G."/>
            <person name="Ruan X.D."/>
            <person name="Zhao L."/>
            <person name="Wei J.T."/>
            <person name="Ye R.Z."/>
            <person name="Que T.C."/>
            <person name="Du C.H."/>
            <person name="Zhou Y.H."/>
            <person name="Cheng J.X."/>
            <person name="Dai P.F."/>
            <person name="Guo W.B."/>
            <person name="Han X.H."/>
            <person name="Huang E.J."/>
            <person name="Li L.F."/>
            <person name="Wei W."/>
            <person name="Gao Y.C."/>
            <person name="Liu J.Z."/>
            <person name="Shao H.Z."/>
            <person name="Wang X."/>
            <person name="Wang C.C."/>
            <person name="Yang T.C."/>
            <person name="Huo Q.B."/>
            <person name="Li W."/>
            <person name="Chen H.Y."/>
            <person name="Chen S.E."/>
            <person name="Zhou L.G."/>
            <person name="Ni X.B."/>
            <person name="Tian J.H."/>
            <person name="Sheng Y."/>
            <person name="Liu T."/>
            <person name="Pan Y.S."/>
            <person name="Xia L.Y."/>
            <person name="Li J."/>
            <person name="Zhao F."/>
            <person name="Cao W.C."/>
        </authorList>
    </citation>
    <scope>NUCLEOTIDE SEQUENCE</scope>
    <source>
        <strain evidence="2">Rmic-2018</strain>
    </source>
</reference>
<evidence type="ECO:0000313" key="3">
    <source>
        <dbReference type="Proteomes" id="UP000821866"/>
    </source>
</evidence>
<keyword evidence="3" id="KW-1185">Reference proteome</keyword>
<evidence type="ECO:0000256" key="1">
    <source>
        <dbReference type="SAM" id="MobiDB-lite"/>
    </source>
</evidence>
<reference evidence="2" key="2">
    <citation type="submission" date="2021-09" db="EMBL/GenBank/DDBJ databases">
        <authorList>
            <person name="Jia N."/>
            <person name="Wang J."/>
            <person name="Shi W."/>
            <person name="Du L."/>
            <person name="Sun Y."/>
            <person name="Zhan W."/>
            <person name="Jiang J."/>
            <person name="Wang Q."/>
            <person name="Zhang B."/>
            <person name="Ji P."/>
            <person name="Sakyi L.B."/>
            <person name="Cui X."/>
            <person name="Yuan T."/>
            <person name="Jiang B."/>
            <person name="Yang W."/>
            <person name="Lam T.T.-Y."/>
            <person name="Chang Q."/>
            <person name="Ding S."/>
            <person name="Wang X."/>
            <person name="Zhu J."/>
            <person name="Ruan X."/>
            <person name="Zhao L."/>
            <person name="Wei J."/>
            <person name="Que T."/>
            <person name="Du C."/>
            <person name="Cheng J."/>
            <person name="Dai P."/>
            <person name="Han X."/>
            <person name="Huang E."/>
            <person name="Gao Y."/>
            <person name="Liu J."/>
            <person name="Shao H."/>
            <person name="Ye R."/>
            <person name="Li L."/>
            <person name="Wei W."/>
            <person name="Wang X."/>
            <person name="Wang C."/>
            <person name="Huo Q."/>
            <person name="Li W."/>
            <person name="Guo W."/>
            <person name="Chen H."/>
            <person name="Chen S."/>
            <person name="Zhou L."/>
            <person name="Zhou L."/>
            <person name="Ni X."/>
            <person name="Tian J."/>
            <person name="Zhou Y."/>
            <person name="Sheng Y."/>
            <person name="Liu T."/>
            <person name="Pan Y."/>
            <person name="Xia L."/>
            <person name="Li J."/>
            <person name="Zhao F."/>
            <person name="Cao W."/>
        </authorList>
    </citation>
    <scope>NUCLEOTIDE SEQUENCE</scope>
    <source>
        <strain evidence="2">Rmic-2018</strain>
        <tissue evidence="2">Larvae</tissue>
    </source>
</reference>
<accession>A0A9J6CX30</accession>
<feature type="compositionally biased region" description="Polar residues" evidence="1">
    <location>
        <begin position="99"/>
        <end position="113"/>
    </location>
</feature>